<reference evidence="1 2" key="1">
    <citation type="submission" date="2020-05" db="EMBL/GenBank/DDBJ databases">
        <title>Hymenobacter terrestris sp. nov. and Hymenobacter lapidiphilus sp. nov., isolated from regoliths in Antarctica.</title>
        <authorList>
            <person name="Sedlacek I."/>
            <person name="Pantucek R."/>
            <person name="Zeman M."/>
            <person name="Holochova P."/>
            <person name="Kralova S."/>
            <person name="Stankova E."/>
            <person name="Sedo O."/>
            <person name="Micenkova L."/>
            <person name="Svec P."/>
            <person name="Gupta V."/>
            <person name="Sood U."/>
            <person name="Korpole U.S."/>
            <person name="Lal R."/>
        </authorList>
    </citation>
    <scope>NUCLEOTIDE SEQUENCE [LARGE SCALE GENOMIC DNA]</scope>
    <source>
        <strain evidence="1 2">P5252</strain>
    </source>
</reference>
<comment type="caution">
    <text evidence="1">The sequence shown here is derived from an EMBL/GenBank/DDBJ whole genome shotgun (WGS) entry which is preliminary data.</text>
</comment>
<protein>
    <submittedName>
        <fullName evidence="1">NAD(P)H-binding protein</fullName>
    </submittedName>
</protein>
<dbReference type="InterPro" id="IPR051783">
    <property type="entry name" value="NAD(P)-dependent_oxidoreduct"/>
</dbReference>
<dbReference type="PANTHER" id="PTHR48079:SF6">
    <property type="entry name" value="NAD(P)-BINDING DOMAIN-CONTAINING PROTEIN-RELATED"/>
    <property type="match status" value="1"/>
</dbReference>
<keyword evidence="2" id="KW-1185">Reference proteome</keyword>
<gene>
    <name evidence="1" type="ORF">HW556_06920</name>
</gene>
<dbReference type="Gene3D" id="3.40.50.720">
    <property type="entry name" value="NAD(P)-binding Rossmann-like Domain"/>
    <property type="match status" value="1"/>
</dbReference>
<sequence>MIPPATPATLSTTAALPTVAVLGCGWLGLPLARALMAAGYPVRGTTTTPSQLLTLHDAGIQPFLLRLTPALTPTDADTLNVLLQGVEVLILNVPPGRGPGQPEAYPIILGQVAEAAAAAGLAHVLLVSSTGVYPDQARIMHEDDAQASPEAESHLLRGEALFQGPTNTVIRMAGLMGPGRQPGRFLAGRTGVAHGEAPVNMVHQHDCIGLLLKVLELGLWGHTLNGCAASHPSRRTFFTAAASQLGLNPPTFAEGTSSGKQIDSAAIRHLTQYQFRHDDVVAALSFC</sequence>
<dbReference type="EMBL" id="JABKAV010000013">
    <property type="protein sequence ID" value="NVO84608.1"/>
    <property type="molecule type" value="Genomic_DNA"/>
</dbReference>
<evidence type="ECO:0000313" key="1">
    <source>
        <dbReference type="EMBL" id="NVO84608.1"/>
    </source>
</evidence>
<evidence type="ECO:0000313" key="2">
    <source>
        <dbReference type="Proteomes" id="UP000626554"/>
    </source>
</evidence>
<name>A0ABX2Q0Y6_9BACT</name>
<accession>A0ABX2Q0Y6</accession>
<proteinExistence type="predicted"/>
<dbReference type="PANTHER" id="PTHR48079">
    <property type="entry name" value="PROTEIN YEEZ"/>
    <property type="match status" value="1"/>
</dbReference>
<organism evidence="1 2">
    <name type="scientific">Hymenobacter terrestris</name>
    <dbReference type="NCBI Taxonomy" id="2748310"/>
    <lineage>
        <taxon>Bacteria</taxon>
        <taxon>Pseudomonadati</taxon>
        <taxon>Bacteroidota</taxon>
        <taxon>Cytophagia</taxon>
        <taxon>Cytophagales</taxon>
        <taxon>Hymenobacteraceae</taxon>
        <taxon>Hymenobacter</taxon>
    </lineage>
</organism>
<dbReference type="InterPro" id="IPR036291">
    <property type="entry name" value="NAD(P)-bd_dom_sf"/>
</dbReference>
<dbReference type="SUPFAM" id="SSF51735">
    <property type="entry name" value="NAD(P)-binding Rossmann-fold domains"/>
    <property type="match status" value="1"/>
</dbReference>
<dbReference type="Proteomes" id="UP000626554">
    <property type="component" value="Unassembled WGS sequence"/>
</dbReference>
<dbReference type="RefSeq" id="WP_176899267.1">
    <property type="nucleotide sequence ID" value="NZ_JABKAV010000013.1"/>
</dbReference>